<gene>
    <name evidence="12" type="primary">LOC108672861</name>
    <name evidence="10" type="ORF">HAZT_HAZT008012</name>
</gene>
<evidence type="ECO:0000256" key="8">
    <source>
        <dbReference type="SAM" id="MobiDB-lite"/>
    </source>
</evidence>
<organism evidence="10">
    <name type="scientific">Hyalella azteca</name>
    <name type="common">Amphipod</name>
    <dbReference type="NCBI Taxonomy" id="294128"/>
    <lineage>
        <taxon>Eukaryota</taxon>
        <taxon>Metazoa</taxon>
        <taxon>Ecdysozoa</taxon>
        <taxon>Arthropoda</taxon>
        <taxon>Crustacea</taxon>
        <taxon>Multicrustacea</taxon>
        <taxon>Malacostraca</taxon>
        <taxon>Eumalacostraca</taxon>
        <taxon>Peracarida</taxon>
        <taxon>Amphipoda</taxon>
        <taxon>Senticaudata</taxon>
        <taxon>Talitrida</taxon>
        <taxon>Talitroidea</taxon>
        <taxon>Hyalellidae</taxon>
        <taxon>Hyalella</taxon>
    </lineage>
</organism>
<dbReference type="InterPro" id="IPR048395">
    <property type="entry name" value="Glyco_hydro_31_C"/>
</dbReference>
<comment type="caution">
    <text evidence="7">Lacks conserved residue(s) required for the propagation of feature annotation.</text>
</comment>
<dbReference type="InterPro" id="IPR017957">
    <property type="entry name" value="P_trefoil_CS"/>
</dbReference>
<dbReference type="SUPFAM" id="SSF51445">
    <property type="entry name" value="(Trans)glycosidases"/>
    <property type="match status" value="1"/>
</dbReference>
<evidence type="ECO:0000256" key="5">
    <source>
        <dbReference type="ARBA" id="ARBA00023157"/>
    </source>
</evidence>
<dbReference type="Gene3D" id="2.60.40.1760">
    <property type="entry name" value="glycosyl hydrolase (family 31)"/>
    <property type="match status" value="1"/>
</dbReference>
<dbReference type="PROSITE" id="PS00025">
    <property type="entry name" value="P_TREFOIL_1"/>
    <property type="match status" value="1"/>
</dbReference>
<reference evidence="10" key="3">
    <citation type="submission" date="2019-06" db="EMBL/GenBank/DDBJ databases">
        <authorList>
            <person name="Poynton C."/>
            <person name="Hasenbein S."/>
            <person name="Benoit J.B."/>
            <person name="Sepulveda M.S."/>
            <person name="Poelchau M.F."/>
            <person name="Murali S.C."/>
            <person name="Chen S."/>
            <person name="Glastad K.M."/>
            <person name="Werren J.H."/>
            <person name="Vineis J.H."/>
            <person name="Bowen J.L."/>
            <person name="Friedrich M."/>
            <person name="Jones J."/>
            <person name="Robertson H.M."/>
            <person name="Feyereisen R."/>
            <person name="Mechler-Hickson A."/>
            <person name="Mathers N."/>
            <person name="Lee C.E."/>
            <person name="Colbourne J.K."/>
            <person name="Biales A."/>
            <person name="Johnston J.S."/>
            <person name="Wellborn G.A."/>
            <person name="Rosendale A.J."/>
            <person name="Cridge A.G."/>
            <person name="Munoz-Torres M.C."/>
            <person name="Bain P.A."/>
            <person name="Manny A.R."/>
            <person name="Major K.M."/>
            <person name="Lambert F.N."/>
            <person name="Vulpe C.D."/>
            <person name="Tuck P."/>
            <person name="Blalock B.J."/>
            <person name="Lin Y.-Y."/>
            <person name="Smith M.E."/>
            <person name="Ochoa-Acuna H."/>
            <person name="Chen M.-J.M."/>
            <person name="Childers C.P."/>
            <person name="Qu J."/>
            <person name="Dugan S."/>
            <person name="Lee S.L."/>
            <person name="Chao H."/>
            <person name="Dinh H."/>
            <person name="Han Y."/>
            <person name="Doddapaneni H."/>
            <person name="Worley K.C."/>
            <person name="Muzny D.M."/>
            <person name="Gibbs R.A."/>
            <person name="Richards S."/>
        </authorList>
    </citation>
    <scope>NUCLEOTIDE SEQUENCE</scope>
    <source>
        <strain evidence="10">HAZT.00-mixed</strain>
        <tissue evidence="10">Whole organism</tissue>
    </source>
</reference>
<dbReference type="CDD" id="cd00111">
    <property type="entry name" value="Trefoil"/>
    <property type="match status" value="1"/>
</dbReference>
<dbReference type="Pfam" id="PF01055">
    <property type="entry name" value="Glyco_hydro_31_2nd"/>
    <property type="match status" value="1"/>
</dbReference>
<dbReference type="Proteomes" id="UP000711488">
    <property type="component" value="Unassembled WGS sequence"/>
</dbReference>
<dbReference type="SUPFAM" id="SSF74650">
    <property type="entry name" value="Galactose mutarotase-like"/>
    <property type="match status" value="1"/>
</dbReference>
<feature type="region of interest" description="Disordered" evidence="8">
    <location>
        <begin position="1149"/>
        <end position="1186"/>
    </location>
</feature>
<dbReference type="InterPro" id="IPR044913">
    <property type="entry name" value="P_trefoil_dom_sf"/>
</dbReference>
<dbReference type="InterPro" id="IPR000322">
    <property type="entry name" value="Glyco_hydro_31_TIM"/>
</dbReference>
<accession>A0A6A0H1U4</accession>
<evidence type="ECO:0000313" key="12">
    <source>
        <dbReference type="RefSeq" id="XP_018016098.1"/>
    </source>
</evidence>
<sequence>MLKVKFPSIGEYEYDRNGKMSHVNDDDKLERERHDEEFWAKYDPFEPYDHFDSYDAYESYGKWQDECLNEAMREPILYTSLTGLDPPCPNGAKTHPEKSSDKPATLGAKEFMEGKFRVMFHPVQEMNPSCLVYSLRLLACLVLAVALYCFCNGYQEVKFLEIVNKCLEGEHNPMCQGFMEPEGTMNDYKSITVQEDMYSDRLEWIPKEMTPAQEYVTLVSILERHPCQSLRCLDKLTAQIYGGKETGLTPTQNSRNSSGRNSIQKPELHDRMDDVLKKMDNYDGSELKKEVIKKNKEYLDVDGAIDSAAHAVAGQITSKRVLELNKAVYRRMSVQNSNRRTQNVSPDVYGDLEGNAPFLGNLVRKKPRDLPERSDFLIDSLVDRVSANDEELLSVKVYPKNDKAPSAPKWADAPEECAAVVTSRRFDCHPGQGASKEVCIARGCCWRPVDVSNNVKNQTRSNSTAGSARISPPYCFFPPSHASYRVVHHQDTPTGQEALLQLMRPSGHDGDQAELRLQVTYESETRLKIQIQPSSRDAPWVPVLPLTAKSGPTLAGVNPHQMQRQYRVSLTRHNAALTVTRTETNTTMFSTQDAAPLIFARQFVQVSSVLPSSAVYGLGQHRDGLLLDVDWSRYIMWNADQIPEPGLNLYGSHPFYLAMESGGTSHGVLFLTSNAMSATLQPAPSVTLQSSGDLITLYIFTGPTPADVVRQYTQLVGRPAMPPYWALGYHQCRFNYGTLEKTKKVWKRTRDAGIPFDVQWNDLDYMSGREDFTYDQEKFSGLPQFVEELHELGMHYVPIIDPGISASDAPGSYPPYDEGTKMGIFIRNASGQDFKGRVWSRGDTVWPDFSHPRALYYWARQLVRFHGVVPFDGAWIDMNEPSNFFSGTAYGCNDSDPINSPPWVPSGLVGASLYHKTLCPDAKQYVGKHYDLHNLFGNMEAVATNVGLKVTRGERPLVISRASFPGLGVWAGHWTGDVASDWDNLRASVPDVLNFNLFGIPLVGADICGFNGNTTPSLCLRWMQLGAFYPFSRNHNTDTAIDQDPVALGPDVVNASRQALTERYRLLPYLYTLFYRAHVYGDTVARPLFLQFPQDAATYSIETQFLWGDAIMIVPALEEDVTTVEAYLPCGSIWYDWYTGERVASDDSSHYAASISEASHPRPGNSSDHSDADENPDENEVLNSTPSRKIVSVAHVDLKTLAASEIVQPSINIELQTGVEDHDSSSKNQREESNAFSVGKVEAGSNTDRTLDAETHSRSLIFQETAPEYPLLAEDIFGNFSSSDAALDYSSSDADNDIDALNQPLISDSNSSHYNSGNILSSGVDSESFEFEASPYLSRVDSEQRVEVTEPGCFYTQLAAPLDVVPLLMRGGTCVPTQEPAATTTDSRSKPLSVVVALDQAGEAHGLLYLDDGVSIGQFLAADMPCYNVDTIAVILCYT</sequence>
<dbReference type="Gene3D" id="3.20.20.80">
    <property type="entry name" value="Glycosidases"/>
    <property type="match status" value="1"/>
</dbReference>
<dbReference type="GO" id="GO:0005975">
    <property type="term" value="P:carbohydrate metabolic process"/>
    <property type="evidence" value="ECO:0007669"/>
    <property type="project" value="InterPro"/>
</dbReference>
<dbReference type="CDD" id="cd06602">
    <property type="entry name" value="GH31_MGAM_SI_GAA"/>
    <property type="match status" value="1"/>
</dbReference>
<dbReference type="GO" id="GO:0012505">
    <property type="term" value="C:endomembrane system"/>
    <property type="evidence" value="ECO:0007669"/>
    <property type="project" value="UniProtKB-SubCell"/>
</dbReference>
<dbReference type="GeneID" id="108672861"/>
<dbReference type="PANTHER" id="PTHR22762">
    <property type="entry name" value="ALPHA-GLUCOSIDASE"/>
    <property type="match status" value="1"/>
</dbReference>
<evidence type="ECO:0000256" key="3">
    <source>
        <dbReference type="ARBA" id="ARBA00022801"/>
    </source>
</evidence>
<keyword evidence="4" id="KW-0472">Membrane</keyword>
<comment type="similarity">
    <text evidence="2">Belongs to the glycosyl hydrolase 31 family.</text>
</comment>
<keyword evidence="3" id="KW-0378">Hydrolase</keyword>
<dbReference type="SUPFAM" id="SSF57492">
    <property type="entry name" value="Trefoil"/>
    <property type="match status" value="1"/>
</dbReference>
<dbReference type="InterPro" id="IPR017853">
    <property type="entry name" value="GH"/>
</dbReference>
<feature type="compositionally biased region" description="Basic and acidic residues" evidence="8">
    <location>
        <begin position="1219"/>
        <end position="1233"/>
    </location>
</feature>
<evidence type="ECO:0000259" key="9">
    <source>
        <dbReference type="PROSITE" id="PS51448"/>
    </source>
</evidence>
<reference evidence="10" key="2">
    <citation type="journal article" date="2018" name="Environ. Sci. Technol.">
        <title>The Toxicogenome of Hyalella azteca: A Model for Sediment Ecotoxicology and Evolutionary Toxicology.</title>
        <authorList>
            <person name="Poynton H.C."/>
            <person name="Hasenbein S."/>
            <person name="Benoit J.B."/>
            <person name="Sepulveda M.S."/>
            <person name="Poelchau M.F."/>
            <person name="Hughes D.S.T."/>
            <person name="Murali S.C."/>
            <person name="Chen S."/>
            <person name="Glastad K.M."/>
            <person name="Goodisman M.A.D."/>
            <person name="Werren J.H."/>
            <person name="Vineis J.H."/>
            <person name="Bowen J.L."/>
            <person name="Friedrich M."/>
            <person name="Jones J."/>
            <person name="Robertson H.M."/>
            <person name="Feyereisen R."/>
            <person name="Mechler-Hickson A."/>
            <person name="Mathers N."/>
            <person name="Lee C.E."/>
            <person name="Colbourne J.K."/>
            <person name="Biales A."/>
            <person name="Johnston J.S."/>
            <person name="Wellborn G.A."/>
            <person name="Rosendale A.J."/>
            <person name="Cridge A.G."/>
            <person name="Munoz-Torres M.C."/>
            <person name="Bain P.A."/>
            <person name="Manny A.R."/>
            <person name="Major K.M."/>
            <person name="Lambert F.N."/>
            <person name="Vulpe C.D."/>
            <person name="Tuck P."/>
            <person name="Blalock B.J."/>
            <person name="Lin Y.Y."/>
            <person name="Smith M.E."/>
            <person name="Ochoa-Acuna H."/>
            <person name="Chen M.M."/>
            <person name="Childers C.P."/>
            <person name="Qu J."/>
            <person name="Dugan S."/>
            <person name="Lee S.L."/>
            <person name="Chao H."/>
            <person name="Dinh H."/>
            <person name="Han Y."/>
            <person name="Doddapaneni H."/>
            <person name="Worley K.C."/>
            <person name="Muzny D.M."/>
            <person name="Gibbs R.A."/>
            <person name="Richards S."/>
        </authorList>
    </citation>
    <scope>NUCLEOTIDE SEQUENCE</scope>
    <source>
        <strain evidence="10">HAZT.00-mixed</strain>
        <tissue evidence="10">Whole organism</tissue>
    </source>
</reference>
<evidence type="ECO:0000256" key="2">
    <source>
        <dbReference type="ARBA" id="ARBA00007806"/>
    </source>
</evidence>
<dbReference type="CDD" id="cd14752">
    <property type="entry name" value="GH31_N"/>
    <property type="match status" value="1"/>
</dbReference>
<evidence type="ECO:0000256" key="7">
    <source>
        <dbReference type="PROSITE-ProRule" id="PRU00779"/>
    </source>
</evidence>
<dbReference type="Pfam" id="PF13802">
    <property type="entry name" value="Gal_mutarotas_2"/>
    <property type="match status" value="1"/>
</dbReference>
<dbReference type="RefSeq" id="XP_018016098.1">
    <property type="nucleotide sequence ID" value="XM_018160609.1"/>
</dbReference>
<dbReference type="KEGG" id="hazt:108672861"/>
<dbReference type="InterPro" id="IPR013780">
    <property type="entry name" value="Glyco_hydro_b"/>
</dbReference>
<dbReference type="Pfam" id="PF00088">
    <property type="entry name" value="Trefoil"/>
    <property type="match status" value="1"/>
</dbReference>
<dbReference type="InterPro" id="IPR011013">
    <property type="entry name" value="Gal_mutarotase_sf_dom"/>
</dbReference>
<dbReference type="InterPro" id="IPR030459">
    <property type="entry name" value="Glyco_hydro_31_CS"/>
</dbReference>
<keyword evidence="5" id="KW-1015">Disulfide bond</keyword>
<dbReference type="PROSITE" id="PS00707">
    <property type="entry name" value="GLYCOSYL_HYDROL_F31_2"/>
    <property type="match status" value="1"/>
</dbReference>
<dbReference type="Proteomes" id="UP000694843">
    <property type="component" value="Unplaced"/>
</dbReference>
<name>A0A6A0H1U4_HYAAZ</name>
<feature type="domain" description="P-type" evidence="9">
    <location>
        <begin position="415"/>
        <end position="479"/>
    </location>
</feature>
<evidence type="ECO:0000313" key="10">
    <source>
        <dbReference type="EMBL" id="KAA0195144.1"/>
    </source>
</evidence>
<dbReference type="OrthoDB" id="1334205at2759"/>
<dbReference type="GO" id="GO:0004558">
    <property type="term" value="F:alpha-1,4-glucosidase activity"/>
    <property type="evidence" value="ECO:0007669"/>
    <property type="project" value="TreeGrafter"/>
</dbReference>
<evidence type="ECO:0000256" key="4">
    <source>
        <dbReference type="ARBA" id="ARBA00023136"/>
    </source>
</evidence>
<evidence type="ECO:0000313" key="11">
    <source>
        <dbReference type="Proteomes" id="UP000694843"/>
    </source>
</evidence>
<protein>
    <submittedName>
        <fullName evidence="12">Lysosomal alpha-glucosidase</fullName>
    </submittedName>
</protein>
<dbReference type="PROSITE" id="PS51448">
    <property type="entry name" value="P_TREFOIL_2"/>
    <property type="match status" value="1"/>
</dbReference>
<dbReference type="Gene3D" id="4.10.110.10">
    <property type="entry name" value="Spasmolytic Protein, domain 1"/>
    <property type="match status" value="1"/>
</dbReference>
<dbReference type="GO" id="GO:0030246">
    <property type="term" value="F:carbohydrate binding"/>
    <property type="evidence" value="ECO:0007669"/>
    <property type="project" value="InterPro"/>
</dbReference>
<dbReference type="SMART" id="SM00018">
    <property type="entry name" value="PD"/>
    <property type="match status" value="1"/>
</dbReference>
<dbReference type="InterPro" id="IPR025887">
    <property type="entry name" value="Glyco_hydro_31_N_dom"/>
</dbReference>
<reference evidence="10" key="1">
    <citation type="submission" date="2014-08" db="EMBL/GenBank/DDBJ databases">
        <authorList>
            <person name="Murali S."/>
            <person name="Richards S."/>
            <person name="Bandaranaike D."/>
            <person name="Bellair M."/>
            <person name="Blankenburg K."/>
            <person name="Chao H."/>
            <person name="Dinh H."/>
            <person name="Doddapaneni H."/>
            <person name="Dugan-Rocha S."/>
            <person name="Elkadiri S."/>
            <person name="Gnanaolivu R."/>
            <person name="Hughes D."/>
            <person name="Lee S."/>
            <person name="Li M."/>
            <person name="Ming W."/>
            <person name="Munidasa M."/>
            <person name="Muniz J."/>
            <person name="Nguyen L."/>
            <person name="Osuji N."/>
            <person name="Pu L.-L."/>
            <person name="Puazo M."/>
            <person name="Skinner E."/>
            <person name="Qu C."/>
            <person name="Quiroz J."/>
            <person name="Raj R."/>
            <person name="Weissenberger G."/>
            <person name="Xin Y."/>
            <person name="Zou X."/>
            <person name="Han Y."/>
            <person name="Worley K."/>
            <person name="Muzny D."/>
            <person name="Gibbs R."/>
        </authorList>
    </citation>
    <scope>NUCLEOTIDE SEQUENCE</scope>
    <source>
        <strain evidence="10">HAZT.00-mixed</strain>
        <tissue evidence="10">Whole organism</tissue>
    </source>
</reference>
<keyword evidence="11" id="KW-1185">Reference proteome</keyword>
<dbReference type="PANTHER" id="PTHR22762:SF131">
    <property type="entry name" value="GLYCOSIDE HYDROLASE FAMILY 31 N-TERMINAL DOMAIN-CONTAINING PROTEIN"/>
    <property type="match status" value="1"/>
</dbReference>
<feature type="compositionally biased region" description="Acidic residues" evidence="8">
    <location>
        <begin position="1171"/>
        <end position="1180"/>
    </location>
</feature>
<keyword evidence="6" id="KW-0326">Glycosidase</keyword>
<dbReference type="EMBL" id="JQDR03009828">
    <property type="protein sequence ID" value="KAA0195144.1"/>
    <property type="molecule type" value="Genomic_DNA"/>
</dbReference>
<feature type="compositionally biased region" description="Polar residues" evidence="8">
    <location>
        <begin position="248"/>
        <end position="264"/>
    </location>
</feature>
<dbReference type="InterPro" id="IPR000519">
    <property type="entry name" value="P_trefoil_dom"/>
</dbReference>
<dbReference type="Gene3D" id="2.60.40.1180">
    <property type="entry name" value="Golgi alpha-mannosidase II"/>
    <property type="match status" value="2"/>
</dbReference>
<proteinExistence type="inferred from homology"/>
<feature type="region of interest" description="Disordered" evidence="8">
    <location>
        <begin position="244"/>
        <end position="271"/>
    </location>
</feature>
<feature type="region of interest" description="Disordered" evidence="8">
    <location>
        <begin position="1218"/>
        <end position="1248"/>
    </location>
</feature>
<evidence type="ECO:0000256" key="1">
    <source>
        <dbReference type="ARBA" id="ARBA00004308"/>
    </source>
</evidence>
<dbReference type="Pfam" id="PF21365">
    <property type="entry name" value="Glyco_hydro_31_3rd"/>
    <property type="match status" value="1"/>
</dbReference>
<evidence type="ECO:0000256" key="6">
    <source>
        <dbReference type="ARBA" id="ARBA00023295"/>
    </source>
</evidence>
<reference evidence="12" key="4">
    <citation type="submission" date="2025-04" db="UniProtKB">
        <authorList>
            <consortium name="RefSeq"/>
        </authorList>
    </citation>
    <scope>IDENTIFICATION</scope>
    <source>
        <tissue evidence="12">Whole organism</tissue>
    </source>
</reference>
<comment type="subcellular location">
    <subcellularLocation>
        <location evidence="1">Endomembrane system</location>
    </subcellularLocation>
</comment>
<dbReference type="SUPFAM" id="SSF51011">
    <property type="entry name" value="Glycosyl hydrolase domain"/>
    <property type="match status" value="1"/>
</dbReference>